<keyword evidence="2" id="KW-1185">Reference proteome</keyword>
<evidence type="ECO:0000313" key="2">
    <source>
        <dbReference type="Proteomes" id="UP001218188"/>
    </source>
</evidence>
<gene>
    <name evidence="1" type="ORF">C8F04DRAFT_1274068</name>
</gene>
<reference evidence="1" key="1">
    <citation type="submission" date="2023-03" db="EMBL/GenBank/DDBJ databases">
        <title>Massive genome expansion in bonnet fungi (Mycena s.s.) driven by repeated elements and novel gene families across ecological guilds.</title>
        <authorList>
            <consortium name="Lawrence Berkeley National Laboratory"/>
            <person name="Harder C.B."/>
            <person name="Miyauchi S."/>
            <person name="Viragh M."/>
            <person name="Kuo A."/>
            <person name="Thoen E."/>
            <person name="Andreopoulos B."/>
            <person name="Lu D."/>
            <person name="Skrede I."/>
            <person name="Drula E."/>
            <person name="Henrissat B."/>
            <person name="Morin E."/>
            <person name="Kohler A."/>
            <person name="Barry K."/>
            <person name="LaButti K."/>
            <person name="Morin E."/>
            <person name="Salamov A."/>
            <person name="Lipzen A."/>
            <person name="Mereny Z."/>
            <person name="Hegedus B."/>
            <person name="Baldrian P."/>
            <person name="Stursova M."/>
            <person name="Weitz H."/>
            <person name="Taylor A."/>
            <person name="Grigoriev I.V."/>
            <person name="Nagy L.G."/>
            <person name="Martin F."/>
            <person name="Kauserud H."/>
        </authorList>
    </citation>
    <scope>NUCLEOTIDE SEQUENCE</scope>
    <source>
        <strain evidence="1">CBHHK200</strain>
    </source>
</reference>
<name>A0AAD6S8M0_9AGAR</name>
<organism evidence="1 2">
    <name type="scientific">Mycena alexandri</name>
    <dbReference type="NCBI Taxonomy" id="1745969"/>
    <lineage>
        <taxon>Eukaryota</taxon>
        <taxon>Fungi</taxon>
        <taxon>Dikarya</taxon>
        <taxon>Basidiomycota</taxon>
        <taxon>Agaricomycotina</taxon>
        <taxon>Agaricomycetes</taxon>
        <taxon>Agaricomycetidae</taxon>
        <taxon>Agaricales</taxon>
        <taxon>Marasmiineae</taxon>
        <taxon>Mycenaceae</taxon>
        <taxon>Mycena</taxon>
    </lineage>
</organism>
<dbReference type="InterPro" id="IPR032675">
    <property type="entry name" value="LRR_dom_sf"/>
</dbReference>
<protein>
    <submittedName>
        <fullName evidence="1">Uncharacterized protein</fullName>
    </submittedName>
</protein>
<dbReference type="Gene3D" id="3.80.10.10">
    <property type="entry name" value="Ribonuclease Inhibitor"/>
    <property type="match status" value="1"/>
</dbReference>
<accession>A0AAD6S8M0</accession>
<evidence type="ECO:0000313" key="1">
    <source>
        <dbReference type="EMBL" id="KAJ7021162.1"/>
    </source>
</evidence>
<dbReference type="Proteomes" id="UP001218188">
    <property type="component" value="Unassembled WGS sequence"/>
</dbReference>
<dbReference type="EMBL" id="JARJCM010000240">
    <property type="protein sequence ID" value="KAJ7021162.1"/>
    <property type="molecule type" value="Genomic_DNA"/>
</dbReference>
<sequence length="371" mass="41228">MINLFQELVDKIAEYVSTCDGDHDPHCSGTWWWNTNRRNLKACALVSPAFLAASQRSLFRSFTIRPRSAALAGFAQKPHLAGYVRDLRINAPNGICSILIRVLPLFGGVTRLVVDPLGASSLRAPSQSVFALLLEFPSLRFLALVNCIEVPASFIHGALSSFKEVALINTTVIEDNSPVNYFDAPTLDRLIVDCSPQDDTVMRVLERWKSSLPTPGALELSVQKNQRFLGGHELAQIYSTSLTALVIHFPEDNHNFGTIVVPHLPGIRFLTLRASDHSLSYPCTLCTTIAVLSRRMANLERLTLVLAAPCLSSFYSSLRDHRIDEALKELPHLQQVHIRGCVVNGGEVVPMTRYSPRTLESPFPWPTRRGY</sequence>
<dbReference type="AlphaFoldDB" id="A0AAD6S8M0"/>
<comment type="caution">
    <text evidence="1">The sequence shown here is derived from an EMBL/GenBank/DDBJ whole genome shotgun (WGS) entry which is preliminary data.</text>
</comment>
<proteinExistence type="predicted"/>